<keyword evidence="3" id="KW-1185">Reference proteome</keyword>
<sequence>MGEWSSDVDRISMRSLAARIRRKLGRIAAASASRPPSSKRQAIERVQKSPGRLVPWLDLIGIVKADFSDSLREQVLSHDLTRSGVILCFQEELQNRMAADLLQASGRLDQEDPASVCGDVALEMIRLKTIAQCRDAHAEGNYYRDAEPYIQKQWEGVIWPIIKDLDFTDVLELAPGHGRNTEHLRRLAGSITLIDVNPNCIEACRERFGEQRDGCKFRYFVTDGDSLSMVDSSSHSLVYTFDSMVHFDSSVVRAYVHEIARVLRPGGSAFLHHSNYGTVAPNSDWAHNPGNRSDMTAERMRGFAEEAGLDVAFQRLSGIADGWGLEDLDAFTVLRRPALA</sequence>
<gene>
    <name evidence="2" type="ORF">C7B81_12085</name>
</gene>
<dbReference type="Proteomes" id="UP000238218">
    <property type="component" value="Unassembled WGS sequence"/>
</dbReference>
<proteinExistence type="predicted"/>
<dbReference type="CDD" id="cd02440">
    <property type="entry name" value="AdoMet_MTases"/>
    <property type="match status" value="1"/>
</dbReference>
<dbReference type="InterPro" id="IPR029063">
    <property type="entry name" value="SAM-dependent_MTases_sf"/>
</dbReference>
<protein>
    <recommendedName>
        <fullName evidence="1">Methyltransferase domain-containing protein</fullName>
    </recommendedName>
</protein>
<dbReference type="SUPFAM" id="SSF53335">
    <property type="entry name" value="S-adenosyl-L-methionine-dependent methyltransferases"/>
    <property type="match status" value="1"/>
</dbReference>
<organism evidence="2 3">
    <name type="scientific">Aphanothece cf. minutissima CCALA 015</name>
    <dbReference type="NCBI Taxonomy" id="2107695"/>
    <lineage>
        <taxon>Bacteria</taxon>
        <taxon>Bacillati</taxon>
        <taxon>Cyanobacteriota</taxon>
        <taxon>Cyanophyceae</taxon>
        <taxon>Oscillatoriophycideae</taxon>
        <taxon>Chroococcales</taxon>
        <taxon>Aphanothecaceae</taxon>
        <taxon>Aphanothece</taxon>
    </lineage>
</organism>
<dbReference type="InterPro" id="IPR041698">
    <property type="entry name" value="Methyltransf_25"/>
</dbReference>
<feature type="domain" description="Methyltransferase" evidence="1">
    <location>
        <begin position="170"/>
        <end position="267"/>
    </location>
</feature>
<name>A0ABX5F7I3_9CHRO</name>
<reference evidence="2 3" key="1">
    <citation type="submission" date="2018-03" db="EMBL/GenBank/DDBJ databases">
        <title>The ancient ancestry and fast evolution of plastids.</title>
        <authorList>
            <person name="Moore K.R."/>
            <person name="Magnabosco C."/>
            <person name="Momper L."/>
            <person name="Gold D.A."/>
            <person name="Bosak T."/>
            <person name="Fournier G.P."/>
        </authorList>
    </citation>
    <scope>NUCLEOTIDE SEQUENCE [LARGE SCALE GENOMIC DNA]</scope>
    <source>
        <strain evidence="2 3">CCALA 015</strain>
    </source>
</reference>
<accession>A0ABX5F7I3</accession>
<evidence type="ECO:0000259" key="1">
    <source>
        <dbReference type="Pfam" id="PF13649"/>
    </source>
</evidence>
<comment type="caution">
    <text evidence="2">The sequence shown here is derived from an EMBL/GenBank/DDBJ whole genome shotgun (WGS) entry which is preliminary data.</text>
</comment>
<dbReference type="EMBL" id="PVWP01000008">
    <property type="protein sequence ID" value="PSB36673.1"/>
    <property type="molecule type" value="Genomic_DNA"/>
</dbReference>
<dbReference type="Pfam" id="PF13649">
    <property type="entry name" value="Methyltransf_25"/>
    <property type="match status" value="1"/>
</dbReference>
<dbReference type="Gene3D" id="3.40.50.150">
    <property type="entry name" value="Vaccinia Virus protein VP39"/>
    <property type="match status" value="1"/>
</dbReference>
<evidence type="ECO:0000313" key="3">
    <source>
        <dbReference type="Proteomes" id="UP000238218"/>
    </source>
</evidence>
<evidence type="ECO:0000313" key="2">
    <source>
        <dbReference type="EMBL" id="PSB36673.1"/>
    </source>
</evidence>